<protein>
    <submittedName>
        <fullName evidence="2">MetS family NSS transporter small subunit</fullName>
    </submittedName>
</protein>
<evidence type="ECO:0000313" key="2">
    <source>
        <dbReference type="EMBL" id="HJA03713.1"/>
    </source>
</evidence>
<name>A0A9D2H379_9MICO</name>
<dbReference type="EMBL" id="DXAM01000035">
    <property type="protein sequence ID" value="HJA03713.1"/>
    <property type="molecule type" value="Genomic_DNA"/>
</dbReference>
<feature type="transmembrane region" description="Helical" evidence="1">
    <location>
        <begin position="6"/>
        <end position="29"/>
    </location>
</feature>
<evidence type="ECO:0000313" key="3">
    <source>
        <dbReference type="Proteomes" id="UP000824220"/>
    </source>
</evidence>
<reference evidence="2" key="1">
    <citation type="journal article" date="2021" name="PeerJ">
        <title>Extensive microbial diversity within the chicken gut microbiome revealed by metagenomics and culture.</title>
        <authorList>
            <person name="Gilroy R."/>
            <person name="Ravi A."/>
            <person name="Getino M."/>
            <person name="Pursley I."/>
            <person name="Horton D.L."/>
            <person name="Alikhan N.F."/>
            <person name="Baker D."/>
            <person name="Gharbi K."/>
            <person name="Hall N."/>
            <person name="Watson M."/>
            <person name="Adriaenssens E.M."/>
            <person name="Foster-Nyarko E."/>
            <person name="Jarju S."/>
            <person name="Secka A."/>
            <person name="Antonio M."/>
            <person name="Oren A."/>
            <person name="Chaudhuri R.R."/>
            <person name="La Ragione R."/>
            <person name="Hildebrand F."/>
            <person name="Pallen M.J."/>
        </authorList>
    </citation>
    <scope>NUCLEOTIDE SEQUENCE</scope>
    <source>
        <strain evidence="2">ChiHjej8B7-3636</strain>
    </source>
</reference>
<keyword evidence="1" id="KW-0812">Transmembrane</keyword>
<comment type="caution">
    <text evidence="2">The sequence shown here is derived from an EMBL/GenBank/DDBJ whole genome shotgun (WGS) entry which is preliminary data.</text>
</comment>
<sequence length="47" mass="4754">MSAISILFLIISAGVVWGGLIASIVYLVAKPEVRTYSEGGAGGDDVG</sequence>
<organism evidence="2 3">
    <name type="scientific">Candidatus Microbacterium stercoravium</name>
    <dbReference type="NCBI Taxonomy" id="2838697"/>
    <lineage>
        <taxon>Bacteria</taxon>
        <taxon>Bacillati</taxon>
        <taxon>Actinomycetota</taxon>
        <taxon>Actinomycetes</taxon>
        <taxon>Micrococcales</taxon>
        <taxon>Microbacteriaceae</taxon>
        <taxon>Microbacterium</taxon>
    </lineage>
</organism>
<keyword evidence="1" id="KW-1133">Transmembrane helix</keyword>
<proteinExistence type="predicted"/>
<evidence type="ECO:0000256" key="1">
    <source>
        <dbReference type="SAM" id="Phobius"/>
    </source>
</evidence>
<dbReference type="NCBIfam" id="NF033493">
    <property type="entry name" value="MetS_like_NSS"/>
    <property type="match status" value="1"/>
</dbReference>
<dbReference type="AlphaFoldDB" id="A0A9D2H379"/>
<keyword evidence="1" id="KW-0472">Membrane</keyword>
<gene>
    <name evidence="2" type="ORF">H9800_02495</name>
</gene>
<reference evidence="2" key="2">
    <citation type="submission" date="2021-04" db="EMBL/GenBank/DDBJ databases">
        <authorList>
            <person name="Gilroy R."/>
        </authorList>
    </citation>
    <scope>NUCLEOTIDE SEQUENCE</scope>
    <source>
        <strain evidence="2">ChiHjej8B7-3636</strain>
    </source>
</reference>
<dbReference type="Proteomes" id="UP000824220">
    <property type="component" value="Unassembled WGS sequence"/>
</dbReference>
<accession>A0A9D2H379</accession>